<organism evidence="1">
    <name type="scientific">marine metagenome</name>
    <dbReference type="NCBI Taxonomy" id="408172"/>
    <lineage>
        <taxon>unclassified sequences</taxon>
        <taxon>metagenomes</taxon>
        <taxon>ecological metagenomes</taxon>
    </lineage>
</organism>
<evidence type="ECO:0000313" key="1">
    <source>
        <dbReference type="EMBL" id="SVC83740.1"/>
    </source>
</evidence>
<sequence>MTSSFDKLQKISDCNFMVWIKDIDKLN</sequence>
<protein>
    <submittedName>
        <fullName evidence="1">Uncharacterized protein</fullName>
    </submittedName>
</protein>
<gene>
    <name evidence="1" type="ORF">METZ01_LOCUS336594</name>
</gene>
<dbReference type="EMBL" id="UINC01113848">
    <property type="protein sequence ID" value="SVC83740.1"/>
    <property type="molecule type" value="Genomic_DNA"/>
</dbReference>
<proteinExistence type="predicted"/>
<dbReference type="AlphaFoldDB" id="A0A382QFJ2"/>
<name>A0A382QFJ2_9ZZZZ</name>
<reference evidence="1" key="1">
    <citation type="submission" date="2018-05" db="EMBL/GenBank/DDBJ databases">
        <authorList>
            <person name="Lanie J.A."/>
            <person name="Ng W.-L."/>
            <person name="Kazmierczak K.M."/>
            <person name="Andrzejewski T.M."/>
            <person name="Davidsen T.M."/>
            <person name="Wayne K.J."/>
            <person name="Tettelin H."/>
            <person name="Glass J.I."/>
            <person name="Rusch D."/>
            <person name="Podicherti R."/>
            <person name="Tsui H.-C.T."/>
            <person name="Winkler M.E."/>
        </authorList>
    </citation>
    <scope>NUCLEOTIDE SEQUENCE</scope>
</reference>
<accession>A0A382QFJ2</accession>